<dbReference type="RefSeq" id="XP_041198866.1">
    <property type="nucleotide sequence ID" value="XM_041342086.1"/>
</dbReference>
<organism evidence="1 2">
    <name type="scientific">Suillus subaureus</name>
    <dbReference type="NCBI Taxonomy" id="48587"/>
    <lineage>
        <taxon>Eukaryota</taxon>
        <taxon>Fungi</taxon>
        <taxon>Dikarya</taxon>
        <taxon>Basidiomycota</taxon>
        <taxon>Agaricomycotina</taxon>
        <taxon>Agaricomycetes</taxon>
        <taxon>Agaricomycetidae</taxon>
        <taxon>Boletales</taxon>
        <taxon>Suillineae</taxon>
        <taxon>Suillaceae</taxon>
        <taxon>Suillus</taxon>
    </lineage>
</organism>
<proteinExistence type="predicted"/>
<reference evidence="1" key="1">
    <citation type="journal article" date="2020" name="New Phytol.">
        <title>Comparative genomics reveals dynamic genome evolution in host specialist ectomycorrhizal fungi.</title>
        <authorList>
            <person name="Lofgren L.A."/>
            <person name="Nguyen N.H."/>
            <person name="Vilgalys R."/>
            <person name="Ruytinx J."/>
            <person name="Liao H.L."/>
            <person name="Branco S."/>
            <person name="Kuo A."/>
            <person name="LaButti K."/>
            <person name="Lipzen A."/>
            <person name="Andreopoulos W."/>
            <person name="Pangilinan J."/>
            <person name="Riley R."/>
            <person name="Hundley H."/>
            <person name="Na H."/>
            <person name="Barry K."/>
            <person name="Grigoriev I.V."/>
            <person name="Stajich J.E."/>
            <person name="Kennedy P.G."/>
        </authorList>
    </citation>
    <scope>NUCLEOTIDE SEQUENCE</scope>
    <source>
        <strain evidence="1">MN1</strain>
    </source>
</reference>
<gene>
    <name evidence="1" type="ORF">BJ212DRAFT_1573114</name>
</gene>
<evidence type="ECO:0000313" key="2">
    <source>
        <dbReference type="Proteomes" id="UP000807769"/>
    </source>
</evidence>
<keyword evidence="2" id="KW-1185">Reference proteome</keyword>
<dbReference type="Proteomes" id="UP000807769">
    <property type="component" value="Unassembled WGS sequence"/>
</dbReference>
<protein>
    <submittedName>
        <fullName evidence="1">Uncharacterized protein</fullName>
    </submittedName>
</protein>
<dbReference type="SUPFAM" id="SSF56104">
    <property type="entry name" value="SAICAR synthase-like"/>
    <property type="match status" value="1"/>
</dbReference>
<dbReference type="GeneID" id="64636102"/>
<comment type="caution">
    <text evidence="1">The sequence shown here is derived from an EMBL/GenBank/DDBJ whole genome shotgun (WGS) entry which is preliminary data.</text>
</comment>
<sequence>MDVLPAQALSVPSNRILSSSKETLYGAATYLQPHLKHYNVGNELTPSVKRGFKFTDYVPQLFCELREDHSSLDPANYLLSLTSKYIFYKLTSPENLPALSAPVLRGVALRVGIKKSDARNKERGANVIMHMTHFALKRTELASRLDDILFKSLLTTPTCPGTWGTSLVVEFQNLHGPVVVTALHTLPVISASLTIDSAATRAFKESKAMSSPWISTSVDDLARCSEKPNRTMSRRRYSSIYAMLWHTLQQALTKKHVIYS</sequence>
<evidence type="ECO:0000313" key="1">
    <source>
        <dbReference type="EMBL" id="KAG1825613.1"/>
    </source>
</evidence>
<dbReference type="EMBL" id="JABBWG010000002">
    <property type="protein sequence ID" value="KAG1825613.1"/>
    <property type="molecule type" value="Genomic_DNA"/>
</dbReference>
<dbReference type="AlphaFoldDB" id="A0A9P7JJD1"/>
<name>A0A9P7JJD1_9AGAM</name>
<accession>A0A9P7JJD1</accession>
<dbReference type="OrthoDB" id="3262464at2759"/>